<dbReference type="Pfam" id="PF00069">
    <property type="entry name" value="Pkinase"/>
    <property type="match status" value="1"/>
</dbReference>
<feature type="domain" description="Protein kinase" evidence="10">
    <location>
        <begin position="40"/>
        <end position="374"/>
    </location>
</feature>
<reference evidence="11 12" key="1">
    <citation type="journal article" date="2015" name="PLoS Pathog.">
        <title>Leptomonas seymouri: Adaptations to the Dixenous Life Cycle Analyzed by Genome Sequencing, Transcriptome Profiling and Co-infection with Leishmania donovani.</title>
        <authorList>
            <person name="Kraeva N."/>
            <person name="Butenko A."/>
            <person name="Hlavacova J."/>
            <person name="Kostygov A."/>
            <person name="Myskova J."/>
            <person name="Grybchuk D."/>
            <person name="Lestinova T."/>
            <person name="Votypka J."/>
            <person name="Volf P."/>
            <person name="Opperdoes F."/>
            <person name="Flegontov P."/>
            <person name="Lukes J."/>
            <person name="Yurchenko V."/>
        </authorList>
    </citation>
    <scope>NUCLEOTIDE SEQUENCE [LARGE SCALE GENOMIC DNA]</scope>
    <source>
        <strain evidence="11 12">ATCC 30220</strain>
    </source>
</reference>
<evidence type="ECO:0000313" key="12">
    <source>
        <dbReference type="Proteomes" id="UP000038009"/>
    </source>
</evidence>
<dbReference type="VEuPathDB" id="TriTrypDB:Lsey_0194_0060"/>
<evidence type="ECO:0000256" key="6">
    <source>
        <dbReference type="ARBA" id="ARBA00022840"/>
    </source>
</evidence>
<proteinExistence type="predicted"/>
<dbReference type="PANTHER" id="PTHR24343">
    <property type="entry name" value="SERINE/THREONINE KINASE"/>
    <property type="match status" value="1"/>
</dbReference>
<evidence type="ECO:0000256" key="2">
    <source>
        <dbReference type="ARBA" id="ARBA00022527"/>
    </source>
</evidence>
<dbReference type="GO" id="GO:0005524">
    <property type="term" value="F:ATP binding"/>
    <property type="evidence" value="ECO:0007669"/>
    <property type="project" value="UniProtKB-KW"/>
</dbReference>
<protein>
    <recommendedName>
        <fullName evidence="1">non-specific serine/threonine protein kinase</fullName>
        <ecNumber evidence="1">2.7.11.1</ecNumber>
    </recommendedName>
</protein>
<evidence type="ECO:0000256" key="8">
    <source>
        <dbReference type="ARBA" id="ARBA00048679"/>
    </source>
</evidence>
<sequence>MSISSNCSSSTRPTTTAASSANSAAIPAASHHLPPPLNGYRFLKHMRSALSHDTFLAQAEQQEGEDSGSAARRKVIRVYALDYLRRDEERRFMLERACMAGRITPPHPHLLVVEKAFTSQTDLFLVELHCGGGDMYEYMAGVAKAAAFVAEHAAVSTEDPIAGKGLSTELVQRLVREMLTAVLFLHTTCGLVHRNIKLETLFLDSQMSLRLGGFELCAVLPISTDGGESFSNTNPSKALDIAQEALGEREEKAVAVPAAASASSSLMHLCCGSKHYAAPELIQGRPYEGEAVDAWACGVVLFALLTGCFPFDTLEGSDEALFQLVCSDAEAHLAQHPALAAIDDPQAVDLIRSLLRQNPKTRYSIAEALAHPFLV</sequence>
<dbReference type="EC" id="2.7.11.1" evidence="1"/>
<dbReference type="EMBL" id="LJSK01000194">
    <property type="protein sequence ID" value="KPI85328.1"/>
    <property type="molecule type" value="Genomic_DNA"/>
</dbReference>
<gene>
    <name evidence="11" type="ORF">ABL78_5610</name>
</gene>
<dbReference type="AlphaFoldDB" id="A0A0N1IJP7"/>
<evidence type="ECO:0000256" key="1">
    <source>
        <dbReference type="ARBA" id="ARBA00012513"/>
    </source>
</evidence>
<dbReference type="SUPFAM" id="SSF56112">
    <property type="entry name" value="Protein kinase-like (PK-like)"/>
    <property type="match status" value="1"/>
</dbReference>
<dbReference type="PANTHER" id="PTHR24343:SF558">
    <property type="entry name" value="PROTEIN KINASE DOMAIN-CONTAINING PROTEIN"/>
    <property type="match status" value="1"/>
</dbReference>
<comment type="catalytic activity">
    <reaction evidence="8">
        <text>L-seryl-[protein] + ATP = O-phospho-L-seryl-[protein] + ADP + H(+)</text>
        <dbReference type="Rhea" id="RHEA:17989"/>
        <dbReference type="Rhea" id="RHEA-COMP:9863"/>
        <dbReference type="Rhea" id="RHEA-COMP:11604"/>
        <dbReference type="ChEBI" id="CHEBI:15378"/>
        <dbReference type="ChEBI" id="CHEBI:29999"/>
        <dbReference type="ChEBI" id="CHEBI:30616"/>
        <dbReference type="ChEBI" id="CHEBI:83421"/>
        <dbReference type="ChEBI" id="CHEBI:456216"/>
        <dbReference type="EC" id="2.7.11.1"/>
    </reaction>
</comment>
<evidence type="ECO:0000256" key="5">
    <source>
        <dbReference type="ARBA" id="ARBA00022777"/>
    </source>
</evidence>
<keyword evidence="12" id="KW-1185">Reference proteome</keyword>
<dbReference type="SMART" id="SM00220">
    <property type="entry name" value="S_TKc"/>
    <property type="match status" value="1"/>
</dbReference>
<comment type="caution">
    <text evidence="11">The sequence shown here is derived from an EMBL/GenBank/DDBJ whole genome shotgun (WGS) entry which is preliminary data.</text>
</comment>
<dbReference type="PROSITE" id="PS50011">
    <property type="entry name" value="PROTEIN_KINASE_DOM"/>
    <property type="match status" value="1"/>
</dbReference>
<keyword evidence="3" id="KW-0808">Transferase</keyword>
<comment type="catalytic activity">
    <reaction evidence="7">
        <text>L-threonyl-[protein] + ATP = O-phospho-L-threonyl-[protein] + ADP + H(+)</text>
        <dbReference type="Rhea" id="RHEA:46608"/>
        <dbReference type="Rhea" id="RHEA-COMP:11060"/>
        <dbReference type="Rhea" id="RHEA-COMP:11605"/>
        <dbReference type="ChEBI" id="CHEBI:15378"/>
        <dbReference type="ChEBI" id="CHEBI:30013"/>
        <dbReference type="ChEBI" id="CHEBI:30616"/>
        <dbReference type="ChEBI" id="CHEBI:61977"/>
        <dbReference type="ChEBI" id="CHEBI:456216"/>
        <dbReference type="EC" id="2.7.11.1"/>
    </reaction>
</comment>
<dbReference type="Proteomes" id="UP000038009">
    <property type="component" value="Unassembled WGS sequence"/>
</dbReference>
<evidence type="ECO:0000313" key="11">
    <source>
        <dbReference type="EMBL" id="KPI85328.1"/>
    </source>
</evidence>
<dbReference type="InterPro" id="IPR011009">
    <property type="entry name" value="Kinase-like_dom_sf"/>
</dbReference>
<dbReference type="OrthoDB" id="289250at2759"/>
<name>A0A0N1IJP7_LEPSE</name>
<dbReference type="GO" id="GO:0004674">
    <property type="term" value="F:protein serine/threonine kinase activity"/>
    <property type="evidence" value="ECO:0007669"/>
    <property type="project" value="UniProtKB-KW"/>
</dbReference>
<feature type="region of interest" description="Disordered" evidence="9">
    <location>
        <begin position="1"/>
        <end position="23"/>
    </location>
</feature>
<dbReference type="InterPro" id="IPR000719">
    <property type="entry name" value="Prot_kinase_dom"/>
</dbReference>
<keyword evidence="6" id="KW-0067">ATP-binding</keyword>
<evidence type="ECO:0000256" key="7">
    <source>
        <dbReference type="ARBA" id="ARBA00047899"/>
    </source>
</evidence>
<dbReference type="Gene3D" id="1.10.510.10">
    <property type="entry name" value="Transferase(Phosphotransferase) domain 1"/>
    <property type="match status" value="1"/>
</dbReference>
<evidence type="ECO:0000259" key="10">
    <source>
        <dbReference type="PROSITE" id="PS50011"/>
    </source>
</evidence>
<accession>A0A0N1IJP7</accession>
<dbReference type="OMA" id="CGSKHYA"/>
<keyword evidence="5 11" id="KW-0418">Kinase</keyword>
<feature type="compositionally biased region" description="Low complexity" evidence="9">
    <location>
        <begin position="8"/>
        <end position="23"/>
    </location>
</feature>
<keyword evidence="2" id="KW-0723">Serine/threonine-protein kinase</keyword>
<evidence type="ECO:0000256" key="4">
    <source>
        <dbReference type="ARBA" id="ARBA00022741"/>
    </source>
</evidence>
<keyword evidence="4" id="KW-0547">Nucleotide-binding</keyword>
<evidence type="ECO:0000256" key="9">
    <source>
        <dbReference type="SAM" id="MobiDB-lite"/>
    </source>
</evidence>
<evidence type="ECO:0000256" key="3">
    <source>
        <dbReference type="ARBA" id="ARBA00022679"/>
    </source>
</evidence>
<organism evidence="11 12">
    <name type="scientific">Leptomonas seymouri</name>
    <dbReference type="NCBI Taxonomy" id="5684"/>
    <lineage>
        <taxon>Eukaryota</taxon>
        <taxon>Discoba</taxon>
        <taxon>Euglenozoa</taxon>
        <taxon>Kinetoplastea</taxon>
        <taxon>Metakinetoplastina</taxon>
        <taxon>Trypanosomatida</taxon>
        <taxon>Trypanosomatidae</taxon>
        <taxon>Leishmaniinae</taxon>
        <taxon>Leptomonas</taxon>
    </lineage>
</organism>